<organism evidence="1 2">
    <name type="scientific">Phanerochaete sordida</name>
    <dbReference type="NCBI Taxonomy" id="48140"/>
    <lineage>
        <taxon>Eukaryota</taxon>
        <taxon>Fungi</taxon>
        <taxon>Dikarya</taxon>
        <taxon>Basidiomycota</taxon>
        <taxon>Agaricomycotina</taxon>
        <taxon>Agaricomycetes</taxon>
        <taxon>Polyporales</taxon>
        <taxon>Phanerochaetaceae</taxon>
        <taxon>Phanerochaete</taxon>
    </lineage>
</organism>
<sequence>MTCAALIATGRSKSGQPMGRPGCKAHREGASFCHGSAETSSIGCTVDARGSPGDATGSCAIFGNVGLSAQYTNPRAPLAKTSFTDLE</sequence>
<name>A0A9P3G1V1_9APHY</name>
<evidence type="ECO:0000313" key="2">
    <source>
        <dbReference type="Proteomes" id="UP000703269"/>
    </source>
</evidence>
<reference evidence="1 2" key="1">
    <citation type="submission" date="2021-08" db="EMBL/GenBank/DDBJ databases">
        <title>Draft Genome Sequence of Phanerochaete sordida strain YK-624.</title>
        <authorList>
            <person name="Mori T."/>
            <person name="Dohra H."/>
            <person name="Suzuki T."/>
            <person name="Kawagishi H."/>
            <person name="Hirai H."/>
        </authorList>
    </citation>
    <scope>NUCLEOTIDE SEQUENCE [LARGE SCALE GENOMIC DNA]</scope>
    <source>
        <strain evidence="1 2">YK-624</strain>
    </source>
</reference>
<keyword evidence="2" id="KW-1185">Reference proteome</keyword>
<dbReference type="EMBL" id="BPQB01000006">
    <property type="protein sequence ID" value="GJE87472.1"/>
    <property type="molecule type" value="Genomic_DNA"/>
</dbReference>
<proteinExistence type="predicted"/>
<dbReference type="Proteomes" id="UP000703269">
    <property type="component" value="Unassembled WGS sequence"/>
</dbReference>
<gene>
    <name evidence="1" type="ORF">PsYK624_035550</name>
</gene>
<dbReference type="AlphaFoldDB" id="A0A9P3G1V1"/>
<comment type="caution">
    <text evidence="1">The sequence shown here is derived from an EMBL/GenBank/DDBJ whole genome shotgun (WGS) entry which is preliminary data.</text>
</comment>
<protein>
    <submittedName>
        <fullName evidence="1">Uncharacterized protein</fullName>
    </submittedName>
</protein>
<accession>A0A9P3G1V1</accession>
<evidence type="ECO:0000313" key="1">
    <source>
        <dbReference type="EMBL" id="GJE87472.1"/>
    </source>
</evidence>